<evidence type="ECO:0000313" key="2">
    <source>
        <dbReference type="Proteomes" id="UP001476798"/>
    </source>
</evidence>
<proteinExistence type="predicted"/>
<reference evidence="1 2" key="1">
    <citation type="submission" date="2021-06" db="EMBL/GenBank/DDBJ databases">
        <authorList>
            <person name="Palmer J.M."/>
        </authorList>
    </citation>
    <scope>NUCLEOTIDE SEQUENCE [LARGE SCALE GENOMIC DNA]</scope>
    <source>
        <strain evidence="1 2">GA_2019</strain>
        <tissue evidence="1">Muscle</tissue>
    </source>
</reference>
<gene>
    <name evidence="1" type="ORF">GOODEAATRI_032212</name>
</gene>
<organism evidence="1 2">
    <name type="scientific">Goodea atripinnis</name>
    <dbReference type="NCBI Taxonomy" id="208336"/>
    <lineage>
        <taxon>Eukaryota</taxon>
        <taxon>Metazoa</taxon>
        <taxon>Chordata</taxon>
        <taxon>Craniata</taxon>
        <taxon>Vertebrata</taxon>
        <taxon>Euteleostomi</taxon>
        <taxon>Actinopterygii</taxon>
        <taxon>Neopterygii</taxon>
        <taxon>Teleostei</taxon>
        <taxon>Neoteleostei</taxon>
        <taxon>Acanthomorphata</taxon>
        <taxon>Ovalentaria</taxon>
        <taxon>Atherinomorphae</taxon>
        <taxon>Cyprinodontiformes</taxon>
        <taxon>Goodeidae</taxon>
        <taxon>Goodea</taxon>
    </lineage>
</organism>
<dbReference type="Proteomes" id="UP001476798">
    <property type="component" value="Unassembled WGS sequence"/>
</dbReference>
<keyword evidence="2" id="KW-1185">Reference proteome</keyword>
<evidence type="ECO:0000313" key="1">
    <source>
        <dbReference type="EMBL" id="MEQ2180094.1"/>
    </source>
</evidence>
<comment type="caution">
    <text evidence="1">The sequence shown here is derived from an EMBL/GenBank/DDBJ whole genome shotgun (WGS) entry which is preliminary data.</text>
</comment>
<sequence>MNICNNHFFLPPAPHPCGELFNDPWQFLINELDHLCSPSHFSSTLATSFLVSGRPVTHPLGIKAQLHFNGPLQHLLIRWNRVRWVWWVDFTVAGPTHRATEGMQGSYIILLNAHL</sequence>
<name>A0ABV0P9J1_9TELE</name>
<protein>
    <submittedName>
        <fullName evidence="1">Uncharacterized protein</fullName>
    </submittedName>
</protein>
<dbReference type="EMBL" id="JAHRIO010065841">
    <property type="protein sequence ID" value="MEQ2180094.1"/>
    <property type="molecule type" value="Genomic_DNA"/>
</dbReference>
<accession>A0ABV0P9J1</accession>